<sequence>MLDYLELFFKNFFDCVDEIHLRLIDYLVINVKAKIAMENIILLHNINNYQADLCEMIEFCEKF</sequence>
<dbReference type="Proteomes" id="UP000823928">
    <property type="component" value="Unassembled WGS sequence"/>
</dbReference>
<dbReference type="AlphaFoldDB" id="A0A9D1JMW8"/>
<reference evidence="1" key="2">
    <citation type="journal article" date="2021" name="PeerJ">
        <title>Extensive microbial diversity within the chicken gut microbiome revealed by metagenomics and culture.</title>
        <authorList>
            <person name="Gilroy R."/>
            <person name="Ravi A."/>
            <person name="Getino M."/>
            <person name="Pursley I."/>
            <person name="Horton D.L."/>
            <person name="Alikhan N.F."/>
            <person name="Baker D."/>
            <person name="Gharbi K."/>
            <person name="Hall N."/>
            <person name="Watson M."/>
            <person name="Adriaenssens E.M."/>
            <person name="Foster-Nyarko E."/>
            <person name="Jarju S."/>
            <person name="Secka A."/>
            <person name="Antonio M."/>
            <person name="Oren A."/>
            <person name="Chaudhuri R.R."/>
            <person name="La Ragione R."/>
            <person name="Hildebrand F."/>
            <person name="Pallen M.J."/>
        </authorList>
    </citation>
    <scope>NUCLEOTIDE SEQUENCE</scope>
    <source>
        <strain evidence="1">6276</strain>
    </source>
</reference>
<accession>A0A9D1JMW8</accession>
<dbReference type="EMBL" id="DVIU01000138">
    <property type="protein sequence ID" value="HIS36381.1"/>
    <property type="molecule type" value="Genomic_DNA"/>
</dbReference>
<name>A0A9D1JMW8_9BACT</name>
<proteinExistence type="predicted"/>
<comment type="caution">
    <text evidence="1">The sequence shown here is derived from an EMBL/GenBank/DDBJ whole genome shotgun (WGS) entry which is preliminary data.</text>
</comment>
<evidence type="ECO:0000313" key="1">
    <source>
        <dbReference type="EMBL" id="HIS36381.1"/>
    </source>
</evidence>
<organism evidence="1 2">
    <name type="scientific">Candidatus Scatousia excrementigallinarum</name>
    <dbReference type="NCBI Taxonomy" id="2840935"/>
    <lineage>
        <taxon>Bacteria</taxon>
        <taxon>Candidatus Scatousia</taxon>
    </lineage>
</organism>
<gene>
    <name evidence="1" type="ORF">IAC10_07100</name>
</gene>
<evidence type="ECO:0000313" key="2">
    <source>
        <dbReference type="Proteomes" id="UP000823928"/>
    </source>
</evidence>
<protein>
    <submittedName>
        <fullName evidence="1">Uncharacterized protein</fullName>
    </submittedName>
</protein>
<reference evidence="1" key="1">
    <citation type="submission" date="2020-10" db="EMBL/GenBank/DDBJ databases">
        <authorList>
            <person name="Gilroy R."/>
        </authorList>
    </citation>
    <scope>NUCLEOTIDE SEQUENCE</scope>
    <source>
        <strain evidence="1">6276</strain>
    </source>
</reference>